<keyword evidence="2" id="KW-0645">Protease</keyword>
<protein>
    <submittedName>
        <fullName evidence="2">Carboxypeptidase</fullName>
    </submittedName>
</protein>
<name>A0A5P2G5Y1_9BACT</name>
<feature type="signal peptide" evidence="1">
    <location>
        <begin position="1"/>
        <end position="22"/>
    </location>
</feature>
<proteinExistence type="predicted"/>
<dbReference type="EMBL" id="CP044016">
    <property type="protein sequence ID" value="QES89130.1"/>
    <property type="molecule type" value="Genomic_DNA"/>
</dbReference>
<dbReference type="OrthoDB" id="9770107at2"/>
<gene>
    <name evidence="2" type="ORF">E0W69_010820</name>
</gene>
<dbReference type="Pfam" id="PF00450">
    <property type="entry name" value="Peptidase_S10"/>
    <property type="match status" value="1"/>
</dbReference>
<dbReference type="RefSeq" id="WP_131330076.1">
    <property type="nucleotide sequence ID" value="NZ_CP044016.1"/>
</dbReference>
<dbReference type="KEGG" id="arac:E0W69_010820"/>
<organism evidence="2 3">
    <name type="scientific">Rhizosphaericola mali</name>
    <dbReference type="NCBI Taxonomy" id="2545455"/>
    <lineage>
        <taxon>Bacteria</taxon>
        <taxon>Pseudomonadati</taxon>
        <taxon>Bacteroidota</taxon>
        <taxon>Chitinophagia</taxon>
        <taxon>Chitinophagales</taxon>
        <taxon>Chitinophagaceae</taxon>
        <taxon>Rhizosphaericola</taxon>
    </lineage>
</organism>
<dbReference type="GO" id="GO:0004185">
    <property type="term" value="F:serine-type carboxypeptidase activity"/>
    <property type="evidence" value="ECO:0007669"/>
    <property type="project" value="InterPro"/>
</dbReference>
<dbReference type="Gene3D" id="3.40.50.1820">
    <property type="entry name" value="alpha/beta hydrolase"/>
    <property type="match status" value="1"/>
</dbReference>
<dbReference type="AlphaFoldDB" id="A0A5P2G5Y1"/>
<dbReference type="SUPFAM" id="SSF53474">
    <property type="entry name" value="alpha/beta-Hydrolases"/>
    <property type="match status" value="1"/>
</dbReference>
<feature type="chain" id="PRO_5024390019" evidence="1">
    <location>
        <begin position="23"/>
        <end position="512"/>
    </location>
</feature>
<evidence type="ECO:0000313" key="2">
    <source>
        <dbReference type="EMBL" id="QES89130.1"/>
    </source>
</evidence>
<dbReference type="Proteomes" id="UP000292424">
    <property type="component" value="Chromosome"/>
</dbReference>
<evidence type="ECO:0000256" key="1">
    <source>
        <dbReference type="SAM" id="SignalP"/>
    </source>
</evidence>
<reference evidence="2 3" key="1">
    <citation type="submission" date="2019-09" db="EMBL/GenBank/DDBJ databases">
        <title>Complete genome sequence of Arachidicoccus sp. B3-10 isolated from apple orchard soil.</title>
        <authorList>
            <person name="Kim H.S."/>
            <person name="Han K.-I."/>
            <person name="Suh M.K."/>
            <person name="Lee K.C."/>
            <person name="Eom M.K."/>
            <person name="Kim J.-S."/>
            <person name="Kang S.W."/>
            <person name="Sin Y."/>
            <person name="Lee J.-S."/>
        </authorList>
    </citation>
    <scope>NUCLEOTIDE SEQUENCE [LARGE SCALE GENOMIC DNA]</scope>
    <source>
        <strain evidence="2 3">B3-10</strain>
    </source>
</reference>
<accession>A0A5P2G5Y1</accession>
<dbReference type="GO" id="GO:0006508">
    <property type="term" value="P:proteolysis"/>
    <property type="evidence" value="ECO:0007669"/>
    <property type="project" value="InterPro"/>
</dbReference>
<keyword evidence="2" id="KW-0121">Carboxypeptidase</keyword>
<dbReference type="InterPro" id="IPR001563">
    <property type="entry name" value="Peptidase_S10"/>
</dbReference>
<evidence type="ECO:0000313" key="3">
    <source>
        <dbReference type="Proteomes" id="UP000292424"/>
    </source>
</evidence>
<keyword evidence="2" id="KW-0378">Hydrolase</keyword>
<keyword evidence="3" id="KW-1185">Reference proteome</keyword>
<keyword evidence="1" id="KW-0732">Signal</keyword>
<sequence length="512" mass="58121">MIKILAVFTSAFLTIFSNCLMAQRRGNSIPIPEYKNPTTVSPSMKIDPDTCVITKHSAIIRGVNISYTTRTGTMPIWNEDGSAIADIFYTYYERDNINDRAKRPLLISFNGGPGTASLWMQIGYTGPRMLNIDDEGYPILPYGMRDNPYSLLDDADIVYIDPVNTGYARKTSKDVPDALFYGVNQDVKYIADWINTFVSRINRWKSPKFLIGESYGTTRAAGLAEALQSREWMFLNGVILVSPTELGIKRDGPVSAALKTPYFAATAWYHKKLLAPYADKKLKDFLPEVEKFTIEEFIPALAYGGILPAEKKAAIAKKLESYTGIKASVYLNNNLDVSPWLFWKELLREEGFTIGRLDSRYKGIDAKDGGVEPDYNMELVAWNNAFAPAMNDYVRNELGFKTDLKYNVFGSVFPWDNNNNNTGYDLGNAMRQNPALNLFVQSGYFDGACDYFNAKYNTWQLDPNGKLQNRIKWEGYESGHMMYLRMQDRKVATQHIRDFMKSSIKYGIPIKY</sequence>
<dbReference type="InterPro" id="IPR029058">
    <property type="entry name" value="AB_hydrolase_fold"/>
</dbReference>